<dbReference type="InterPro" id="IPR036390">
    <property type="entry name" value="WH_DNA-bd_sf"/>
</dbReference>
<dbReference type="Proteomes" id="UP000057737">
    <property type="component" value="Unassembled WGS sequence"/>
</dbReference>
<keyword evidence="9" id="KW-1185">Reference proteome</keyword>
<evidence type="ECO:0000313" key="9">
    <source>
        <dbReference type="Proteomes" id="UP000057737"/>
    </source>
</evidence>
<dbReference type="GO" id="GO:0003677">
    <property type="term" value="F:DNA binding"/>
    <property type="evidence" value="ECO:0007669"/>
    <property type="project" value="UniProtKB-KW"/>
</dbReference>
<keyword evidence="5" id="KW-0238">DNA-binding</keyword>
<evidence type="ECO:0000256" key="3">
    <source>
        <dbReference type="ARBA" id="ARBA00022458"/>
    </source>
</evidence>
<dbReference type="PROSITE" id="PS50931">
    <property type="entry name" value="HTH_LYSR"/>
    <property type="match status" value="1"/>
</dbReference>
<dbReference type="InterPro" id="IPR000847">
    <property type="entry name" value="LysR_HTH_N"/>
</dbReference>
<dbReference type="SUPFAM" id="SSF53850">
    <property type="entry name" value="Periplasmic binding protein-like II"/>
    <property type="match status" value="1"/>
</dbReference>
<keyword evidence="6" id="KW-0804">Transcription</keyword>
<accession>A0A125Q6P2</accession>
<name>A0A125Q6P2_9BRAD</name>
<evidence type="ECO:0000256" key="2">
    <source>
        <dbReference type="ARBA" id="ARBA00009437"/>
    </source>
</evidence>
<evidence type="ECO:0000256" key="4">
    <source>
        <dbReference type="ARBA" id="ARBA00023015"/>
    </source>
</evidence>
<dbReference type="Pfam" id="PF00126">
    <property type="entry name" value="HTH_1"/>
    <property type="match status" value="1"/>
</dbReference>
<dbReference type="SUPFAM" id="SSF46785">
    <property type="entry name" value="Winged helix' DNA-binding domain"/>
    <property type="match status" value="1"/>
</dbReference>
<dbReference type="AlphaFoldDB" id="A0A125Q6P2"/>
<keyword evidence="3" id="KW-0536">Nodulation</keyword>
<comment type="caution">
    <text evidence="8">The sequence shown here is derived from an EMBL/GenBank/DDBJ whole genome shotgun (WGS) entry which is preliminary data.</text>
</comment>
<evidence type="ECO:0000256" key="1">
    <source>
        <dbReference type="ARBA" id="ARBA00003502"/>
    </source>
</evidence>
<gene>
    <name evidence="8" type="ORF">AS156_18860</name>
</gene>
<proteinExistence type="inferred from homology"/>
<dbReference type="PANTHER" id="PTHR30118:SF15">
    <property type="entry name" value="TRANSCRIPTIONAL REGULATORY PROTEIN"/>
    <property type="match status" value="1"/>
</dbReference>
<reference evidence="8 9" key="1">
    <citation type="submission" date="2015-11" db="EMBL/GenBank/DDBJ databases">
        <title>Draft Genome Sequence of the Strain BR 10303 (Bradyrhizobium sp.) isolated from nodules of Centrolobium paraense.</title>
        <authorList>
            <person name="Zelli J.E."/>
            <person name="Simoes-Araujo J.L."/>
            <person name="Barauna A.C."/>
            <person name="Silva K."/>
        </authorList>
    </citation>
    <scope>NUCLEOTIDE SEQUENCE [LARGE SCALE GENOMIC DNA]</scope>
    <source>
        <strain evidence="8 9">BR 10303</strain>
    </source>
</reference>
<protein>
    <recommendedName>
        <fullName evidence="7">HTH lysR-type domain-containing protein</fullName>
    </recommendedName>
</protein>
<evidence type="ECO:0000259" key="7">
    <source>
        <dbReference type="PROSITE" id="PS50931"/>
    </source>
</evidence>
<dbReference type="EMBL" id="LNCU01000107">
    <property type="protein sequence ID" value="KWV48527.1"/>
    <property type="molecule type" value="Genomic_DNA"/>
</dbReference>
<dbReference type="InterPro" id="IPR036388">
    <property type="entry name" value="WH-like_DNA-bd_sf"/>
</dbReference>
<evidence type="ECO:0000256" key="6">
    <source>
        <dbReference type="ARBA" id="ARBA00023163"/>
    </source>
</evidence>
<comment type="similarity">
    <text evidence="2">Belongs to the LysR transcriptional regulatory family.</text>
</comment>
<dbReference type="Gene3D" id="1.10.10.10">
    <property type="entry name" value="Winged helix-like DNA-binding domain superfamily/Winged helix DNA-binding domain"/>
    <property type="match status" value="1"/>
</dbReference>
<dbReference type="PANTHER" id="PTHR30118">
    <property type="entry name" value="HTH-TYPE TRANSCRIPTIONAL REGULATOR LEUO-RELATED"/>
    <property type="match status" value="1"/>
</dbReference>
<dbReference type="GO" id="GO:0003700">
    <property type="term" value="F:DNA-binding transcription factor activity"/>
    <property type="evidence" value="ECO:0007669"/>
    <property type="project" value="InterPro"/>
</dbReference>
<organism evidence="8 9">
    <name type="scientific">Bradyrhizobium macuxiense</name>
    <dbReference type="NCBI Taxonomy" id="1755647"/>
    <lineage>
        <taxon>Bacteria</taxon>
        <taxon>Pseudomonadati</taxon>
        <taxon>Pseudomonadota</taxon>
        <taxon>Alphaproteobacteria</taxon>
        <taxon>Hyphomicrobiales</taxon>
        <taxon>Nitrobacteraceae</taxon>
        <taxon>Bradyrhizobium</taxon>
    </lineage>
</organism>
<feature type="domain" description="HTH lysR-type" evidence="7">
    <location>
        <begin position="23"/>
        <end position="80"/>
    </location>
</feature>
<sequence>MGSAKATAQNAGDYEILARLHKINLDLLPVLHELLRTCSVTRTAQTFNMTQPAVSRALRQLRSAFDDPLLVSPGRNARPTDRAEALRGPLGRILGDLDGLLSPAAPFDPSNEAAHFAINTADYVIQRFAPILCEICAQEAPRVVMEFIVSPIRTPEDLAKIDFLIGPRTLEQALGKRVGKLSLWRDDIVCIASATNKALPARITPAQFQANRYVSFRRDLRMPQDLCALAQPTSAIETEPVCMVPSFLALGAIVENSDCVGLLPRQIANDLARYRRLRVIEIAFPTKQLLISAFWSLANERKRGRDWFRKLLVRAAARLENA</sequence>
<keyword evidence="4" id="KW-0805">Transcription regulation</keyword>
<dbReference type="Gene3D" id="3.40.190.10">
    <property type="entry name" value="Periplasmic binding protein-like II"/>
    <property type="match status" value="2"/>
</dbReference>
<evidence type="ECO:0000313" key="8">
    <source>
        <dbReference type="EMBL" id="KWV48527.1"/>
    </source>
</evidence>
<comment type="function">
    <text evidence="1">NodD regulates the expression of the nodABCFE genes which encode other nodulation proteins. NodD is also a negative regulator of its own expression. Binds flavonoids as inducers.</text>
</comment>
<dbReference type="InterPro" id="IPR050389">
    <property type="entry name" value="LysR-type_TF"/>
</dbReference>
<dbReference type="Pfam" id="PF03466">
    <property type="entry name" value="LysR_substrate"/>
    <property type="match status" value="1"/>
</dbReference>
<dbReference type="InterPro" id="IPR005119">
    <property type="entry name" value="LysR_subst-bd"/>
</dbReference>
<evidence type="ECO:0000256" key="5">
    <source>
        <dbReference type="ARBA" id="ARBA00023125"/>
    </source>
</evidence>